<dbReference type="Pfam" id="PF26057">
    <property type="entry name" value="DUF8018"/>
    <property type="match status" value="1"/>
</dbReference>
<dbReference type="AlphaFoldDB" id="A0A151REF5"/>
<dbReference type="EMBL" id="KQ483801">
    <property type="protein sequence ID" value="KYP40972.1"/>
    <property type="molecule type" value="Genomic_DNA"/>
</dbReference>
<dbReference type="PANTHER" id="PTHR35289:SF1">
    <property type="entry name" value="ATP SYNTHASE 9 MITOCHONDRIAL-RELATED"/>
    <property type="match status" value="1"/>
</dbReference>
<dbReference type="Gramene" id="C.cajan_37297.t">
    <property type="protein sequence ID" value="C.cajan_37297.t.cds1"/>
    <property type="gene ID" value="C.cajan_37297"/>
</dbReference>
<reference evidence="3" key="1">
    <citation type="journal article" date="2012" name="Nat. Biotechnol.">
        <title>Draft genome sequence of pigeonpea (Cajanus cajan), an orphan legume crop of resource-poor farmers.</title>
        <authorList>
            <person name="Varshney R.K."/>
            <person name="Chen W."/>
            <person name="Li Y."/>
            <person name="Bharti A.K."/>
            <person name="Saxena R.K."/>
            <person name="Schlueter J.A."/>
            <person name="Donoghue M.T."/>
            <person name="Azam S."/>
            <person name="Fan G."/>
            <person name="Whaley A.M."/>
            <person name="Farmer A.D."/>
            <person name="Sheridan J."/>
            <person name="Iwata A."/>
            <person name="Tuteja R."/>
            <person name="Penmetsa R.V."/>
            <person name="Wu W."/>
            <person name="Upadhyaya H.D."/>
            <person name="Yang S.P."/>
            <person name="Shah T."/>
            <person name="Saxena K.B."/>
            <person name="Michael T."/>
            <person name="McCombie W.R."/>
            <person name="Yang B."/>
            <person name="Zhang G."/>
            <person name="Yang H."/>
            <person name="Wang J."/>
            <person name="Spillane C."/>
            <person name="Cook D.R."/>
            <person name="May G.D."/>
            <person name="Xu X."/>
            <person name="Jackson S.A."/>
        </authorList>
    </citation>
    <scope>NUCLEOTIDE SEQUENCE [LARGE SCALE GENOMIC DNA]</scope>
</reference>
<dbReference type="InterPro" id="IPR052694">
    <property type="entry name" value="Mt_uS3-like"/>
</dbReference>
<gene>
    <name evidence="3" type="ORF">KK1_037660</name>
</gene>
<feature type="domain" description="DUF8018" evidence="2">
    <location>
        <begin position="42"/>
        <end position="114"/>
    </location>
</feature>
<dbReference type="Proteomes" id="UP000075243">
    <property type="component" value="Unassembled WGS sequence"/>
</dbReference>
<evidence type="ECO:0000256" key="1">
    <source>
        <dbReference type="SAM" id="MobiDB-lite"/>
    </source>
</evidence>
<keyword evidence="4" id="KW-1185">Reference proteome</keyword>
<organism evidence="3 4">
    <name type="scientific">Cajanus cajan</name>
    <name type="common">Pigeon pea</name>
    <name type="synonym">Cajanus indicus</name>
    <dbReference type="NCBI Taxonomy" id="3821"/>
    <lineage>
        <taxon>Eukaryota</taxon>
        <taxon>Viridiplantae</taxon>
        <taxon>Streptophyta</taxon>
        <taxon>Embryophyta</taxon>
        <taxon>Tracheophyta</taxon>
        <taxon>Spermatophyta</taxon>
        <taxon>Magnoliopsida</taxon>
        <taxon>eudicotyledons</taxon>
        <taxon>Gunneridae</taxon>
        <taxon>Pentapetalae</taxon>
        <taxon>rosids</taxon>
        <taxon>fabids</taxon>
        <taxon>Fabales</taxon>
        <taxon>Fabaceae</taxon>
        <taxon>Papilionoideae</taxon>
        <taxon>50 kb inversion clade</taxon>
        <taxon>NPAAA clade</taxon>
        <taxon>indigoferoid/millettioid clade</taxon>
        <taxon>Phaseoleae</taxon>
        <taxon>Cajanus</taxon>
    </lineage>
</organism>
<dbReference type="InterPro" id="IPR058331">
    <property type="entry name" value="DUF8018"/>
</dbReference>
<protein>
    <recommendedName>
        <fullName evidence="2">DUF8018 domain-containing protein</fullName>
    </recommendedName>
</protein>
<evidence type="ECO:0000313" key="3">
    <source>
        <dbReference type="EMBL" id="KYP40972.1"/>
    </source>
</evidence>
<feature type="compositionally biased region" description="Polar residues" evidence="1">
    <location>
        <begin position="1"/>
        <end position="11"/>
    </location>
</feature>
<proteinExistence type="predicted"/>
<dbReference type="PANTHER" id="PTHR35289">
    <property type="entry name" value="TRANSMEMBRANE PROTEIN"/>
    <property type="match status" value="1"/>
</dbReference>
<accession>A0A151REF5</accession>
<evidence type="ECO:0000313" key="4">
    <source>
        <dbReference type="Proteomes" id="UP000075243"/>
    </source>
</evidence>
<feature type="region of interest" description="Disordered" evidence="1">
    <location>
        <begin position="1"/>
        <end position="29"/>
    </location>
</feature>
<evidence type="ECO:0000259" key="2">
    <source>
        <dbReference type="Pfam" id="PF26057"/>
    </source>
</evidence>
<name>A0A151REF5_CAJCA</name>
<sequence length="128" mass="13758">METEDTGTSVNDRVARPVPPANPVAPGEADILPVVPYPYQEDEMIGGDSLLSIRKRLLASNAQPSAEGINLAHLDAQDRFEVKVDIIKQTAVLDPSGDWTGRGARALDNPRAASSIRRGTFLNRALSP</sequence>